<comment type="caution">
    <text evidence="4">The sequence shown here is derived from an EMBL/GenBank/DDBJ whole genome shotgun (WGS) entry which is preliminary data.</text>
</comment>
<keyword evidence="1 4" id="KW-0378">Hydrolase</keyword>
<dbReference type="Proteomes" id="UP000237350">
    <property type="component" value="Unassembled WGS sequence"/>
</dbReference>
<dbReference type="InterPro" id="IPR026875">
    <property type="entry name" value="PHydrolase_assoc_dom"/>
</dbReference>
<feature type="compositionally biased region" description="Basic and acidic residues" evidence="2">
    <location>
        <begin position="427"/>
        <end position="436"/>
    </location>
</feature>
<dbReference type="CDD" id="cd00077">
    <property type="entry name" value="HDc"/>
    <property type="match status" value="1"/>
</dbReference>
<feature type="domain" description="HD" evidence="3">
    <location>
        <begin position="70"/>
        <end position="204"/>
    </location>
</feature>
<dbReference type="InterPro" id="IPR003607">
    <property type="entry name" value="HD/PDEase_dom"/>
</dbReference>
<dbReference type="GO" id="GO:0008832">
    <property type="term" value="F:dGTPase activity"/>
    <property type="evidence" value="ECO:0007669"/>
    <property type="project" value="TreeGrafter"/>
</dbReference>
<dbReference type="SMART" id="SM00471">
    <property type="entry name" value="HDc"/>
    <property type="match status" value="1"/>
</dbReference>
<keyword evidence="5" id="KW-1185">Reference proteome</keyword>
<dbReference type="AlphaFoldDB" id="A0A2S4JHU1"/>
<proteinExistence type="predicted"/>
<dbReference type="InterPro" id="IPR050135">
    <property type="entry name" value="dGTPase-like"/>
</dbReference>
<dbReference type="SUPFAM" id="SSF109604">
    <property type="entry name" value="HD-domain/PDEase-like"/>
    <property type="match status" value="1"/>
</dbReference>
<dbReference type="RefSeq" id="WP_103680755.1">
    <property type="nucleotide sequence ID" value="NZ_LPWH01000111.1"/>
</dbReference>
<dbReference type="PANTHER" id="PTHR11373:SF43">
    <property type="entry name" value="DEOXYGUANOSINETRIPHOSPHATE TRIPHOSPHOHYDROLASE-LIKE PROTEIN"/>
    <property type="match status" value="1"/>
</dbReference>
<feature type="region of interest" description="Disordered" evidence="2">
    <location>
        <begin position="401"/>
        <end position="436"/>
    </location>
</feature>
<dbReference type="Pfam" id="PF01966">
    <property type="entry name" value="HD"/>
    <property type="match status" value="1"/>
</dbReference>
<evidence type="ECO:0000259" key="3">
    <source>
        <dbReference type="PROSITE" id="PS51831"/>
    </source>
</evidence>
<evidence type="ECO:0000313" key="5">
    <source>
        <dbReference type="Proteomes" id="UP000237350"/>
    </source>
</evidence>
<dbReference type="PANTHER" id="PTHR11373">
    <property type="entry name" value="DEOXYNUCLEOSIDE TRIPHOSPHATE TRIPHOSPHOHYDROLASE"/>
    <property type="match status" value="1"/>
</dbReference>
<dbReference type="Pfam" id="PF13286">
    <property type="entry name" value="HD_assoc"/>
    <property type="match status" value="1"/>
</dbReference>
<evidence type="ECO:0000256" key="2">
    <source>
        <dbReference type="SAM" id="MobiDB-lite"/>
    </source>
</evidence>
<reference evidence="5" key="1">
    <citation type="submission" date="2015-12" db="EMBL/GenBank/DDBJ databases">
        <authorList>
            <person name="Lodha T.D."/>
            <person name="Chintalapati S."/>
            <person name="Chintalapati V.R."/>
            <person name="Sravanthi T."/>
        </authorList>
    </citation>
    <scope>NUCLEOTIDE SEQUENCE [LARGE SCALE GENOMIC DNA]</scope>
    <source>
        <strain evidence="5">JC133</strain>
    </source>
</reference>
<dbReference type="OrthoDB" id="9803619at2"/>
<name>A0A2S4JHU1_9SPIO</name>
<dbReference type="PROSITE" id="PS51831">
    <property type="entry name" value="HD"/>
    <property type="match status" value="1"/>
</dbReference>
<dbReference type="GO" id="GO:0006203">
    <property type="term" value="P:dGTP catabolic process"/>
    <property type="evidence" value="ECO:0007669"/>
    <property type="project" value="TreeGrafter"/>
</dbReference>
<gene>
    <name evidence="4" type="ORF">AU468_10915</name>
</gene>
<accession>A0A2S4JHU1</accession>
<organism evidence="4 5">
    <name type="scientific">Alkalispirochaeta sphaeroplastigenens</name>
    <dbReference type="NCBI Taxonomy" id="1187066"/>
    <lineage>
        <taxon>Bacteria</taxon>
        <taxon>Pseudomonadati</taxon>
        <taxon>Spirochaetota</taxon>
        <taxon>Spirochaetia</taxon>
        <taxon>Spirochaetales</taxon>
        <taxon>Spirochaetaceae</taxon>
        <taxon>Alkalispirochaeta</taxon>
    </lineage>
</organism>
<sequence length="436" mass="49412">MNPEGNLFFQNTLGPEELRARPVSRPGDATDLRGHFFRDTTAIIHCYAFRRMKHKTQVFFAPRNDHICTRIEHVMHVSTIAAAICRALHLDVDLAWAIGMGHDLGHSPFGHLGERILSRLRGGQEFRHEMYSLRVVDHLANHGRGLNLTYAVRDGIINHCGEKFEQHLQPDHQVKDLPAITARDHLPSTWEGVVVRMADKIAYLGRDLEDAMQLGLVAPRDIPPAGQKHLGTSNAEIIDALVNDLIRTSLASGVVGFSDDIYQAFVEVKDFNYRRIYTSPALTEYHQYFERVLSTLFTYLCDVFDRYGLDQEGYRRERNTLAVRFGDYLAKMSSFYEQESSGPEQVVFDYIAGMTDDFAIESVRELMMPRQFFSQYDHLELGLDAPGPALREDLVPRAGQIPRAGKLFQEGQAGQDRGDAPENTGRAGREDHQNDL</sequence>
<evidence type="ECO:0000313" key="4">
    <source>
        <dbReference type="EMBL" id="POQ99117.1"/>
    </source>
</evidence>
<dbReference type="EMBL" id="LPWH01000111">
    <property type="protein sequence ID" value="POQ99117.1"/>
    <property type="molecule type" value="Genomic_DNA"/>
</dbReference>
<dbReference type="Gene3D" id="1.10.3210.10">
    <property type="entry name" value="Hypothetical protein af1432"/>
    <property type="match status" value="1"/>
</dbReference>
<evidence type="ECO:0000256" key="1">
    <source>
        <dbReference type="ARBA" id="ARBA00022801"/>
    </source>
</evidence>
<protein>
    <submittedName>
        <fullName evidence="4">Phosphohydrolase</fullName>
    </submittedName>
</protein>
<dbReference type="InterPro" id="IPR006674">
    <property type="entry name" value="HD_domain"/>
</dbReference>